<organism evidence="1 2">
    <name type="scientific">Aspergillus coremiiformis</name>
    <dbReference type="NCBI Taxonomy" id="138285"/>
    <lineage>
        <taxon>Eukaryota</taxon>
        <taxon>Fungi</taxon>
        <taxon>Dikarya</taxon>
        <taxon>Ascomycota</taxon>
        <taxon>Pezizomycotina</taxon>
        <taxon>Eurotiomycetes</taxon>
        <taxon>Eurotiomycetidae</taxon>
        <taxon>Eurotiales</taxon>
        <taxon>Aspergillaceae</taxon>
        <taxon>Aspergillus</taxon>
        <taxon>Aspergillus subgen. Circumdati</taxon>
    </lineage>
</organism>
<evidence type="ECO:0000313" key="2">
    <source>
        <dbReference type="Proteomes" id="UP000327118"/>
    </source>
</evidence>
<reference evidence="2" key="1">
    <citation type="submission" date="2019-04" db="EMBL/GenBank/DDBJ databases">
        <title>Friends and foes A comparative genomics studyof 23 Aspergillus species from section Flavi.</title>
        <authorList>
            <consortium name="DOE Joint Genome Institute"/>
            <person name="Kjaerbolling I."/>
            <person name="Vesth T."/>
            <person name="Frisvad J.C."/>
            <person name="Nybo J.L."/>
            <person name="Theobald S."/>
            <person name="Kildgaard S."/>
            <person name="Isbrandt T."/>
            <person name="Kuo A."/>
            <person name="Sato A."/>
            <person name="Lyhne E.K."/>
            <person name="Kogle M.E."/>
            <person name="Wiebenga A."/>
            <person name="Kun R.S."/>
            <person name="Lubbers R.J."/>
            <person name="Makela M.R."/>
            <person name="Barry K."/>
            <person name="Chovatia M."/>
            <person name="Clum A."/>
            <person name="Daum C."/>
            <person name="Haridas S."/>
            <person name="He G."/>
            <person name="LaButti K."/>
            <person name="Lipzen A."/>
            <person name="Mondo S."/>
            <person name="Riley R."/>
            <person name="Salamov A."/>
            <person name="Simmons B.A."/>
            <person name="Magnuson J.K."/>
            <person name="Henrissat B."/>
            <person name="Mortensen U.H."/>
            <person name="Larsen T.O."/>
            <person name="Devries R.P."/>
            <person name="Grigoriev I.V."/>
            <person name="Machida M."/>
            <person name="Baker S.E."/>
            <person name="Andersen M.R."/>
        </authorList>
    </citation>
    <scope>NUCLEOTIDE SEQUENCE [LARGE SCALE GENOMIC DNA]</scope>
    <source>
        <strain evidence="2">CBS 553.77</strain>
    </source>
</reference>
<sequence length="67" mass="7682">MGGGIDTKYGVLGLNWLSRSNWIERCLHSGGIFLYCIPLPSGVHLMIFPFHPFIHWDPLMTSRHMNI</sequence>
<evidence type="ECO:0000313" key="1">
    <source>
        <dbReference type="EMBL" id="KAE8350282.1"/>
    </source>
</evidence>
<gene>
    <name evidence="1" type="ORF">BDV28DRAFT_43794</name>
</gene>
<dbReference type="EMBL" id="ML739235">
    <property type="protein sequence ID" value="KAE8350282.1"/>
    <property type="molecule type" value="Genomic_DNA"/>
</dbReference>
<keyword evidence="2" id="KW-1185">Reference proteome</keyword>
<accession>A0A5N6YY30</accession>
<proteinExistence type="predicted"/>
<dbReference type="Proteomes" id="UP000327118">
    <property type="component" value="Unassembled WGS sequence"/>
</dbReference>
<protein>
    <submittedName>
        <fullName evidence="1">Uncharacterized protein</fullName>
    </submittedName>
</protein>
<name>A0A5N6YY30_9EURO</name>
<dbReference type="AlphaFoldDB" id="A0A5N6YY30"/>